<keyword evidence="5" id="KW-1185">Reference proteome</keyword>
<dbReference type="Pfam" id="PF00651">
    <property type="entry name" value="BTB"/>
    <property type="match status" value="1"/>
</dbReference>
<name>A0ABP0I853_9DINO</name>
<gene>
    <name evidence="4" type="ORF">CCMP2556_LOCUS4979</name>
</gene>
<keyword evidence="1" id="KW-0880">Kelch repeat</keyword>
<dbReference type="EMBL" id="CAXAMN010002113">
    <property type="protein sequence ID" value="CAK8997762.1"/>
    <property type="molecule type" value="Genomic_DNA"/>
</dbReference>
<dbReference type="SUPFAM" id="SSF117281">
    <property type="entry name" value="Kelch motif"/>
    <property type="match status" value="1"/>
</dbReference>
<keyword evidence="2" id="KW-0677">Repeat</keyword>
<dbReference type="SUPFAM" id="SSF54695">
    <property type="entry name" value="POZ domain"/>
    <property type="match status" value="1"/>
</dbReference>
<evidence type="ECO:0000256" key="2">
    <source>
        <dbReference type="ARBA" id="ARBA00022737"/>
    </source>
</evidence>
<dbReference type="InterPro" id="IPR011333">
    <property type="entry name" value="SKP1/BTB/POZ_sf"/>
</dbReference>
<dbReference type="SUPFAM" id="SSF50965">
    <property type="entry name" value="Galactose oxidase, central domain"/>
    <property type="match status" value="1"/>
</dbReference>
<dbReference type="InterPro" id="IPR051568">
    <property type="entry name" value="LZTR1/Attractin"/>
</dbReference>
<evidence type="ECO:0000259" key="3">
    <source>
        <dbReference type="PROSITE" id="PS50097"/>
    </source>
</evidence>
<comment type="caution">
    <text evidence="4">The sequence shown here is derived from an EMBL/GenBank/DDBJ whole genome shotgun (WGS) entry which is preliminary data.</text>
</comment>
<dbReference type="Gene3D" id="3.30.710.10">
    <property type="entry name" value="Potassium Channel Kv1.1, Chain A"/>
    <property type="match status" value="1"/>
</dbReference>
<dbReference type="Gene3D" id="2.120.10.80">
    <property type="entry name" value="Kelch-type beta propeller"/>
    <property type="match status" value="3"/>
</dbReference>
<organism evidence="4 5">
    <name type="scientific">Durusdinium trenchii</name>
    <dbReference type="NCBI Taxonomy" id="1381693"/>
    <lineage>
        <taxon>Eukaryota</taxon>
        <taxon>Sar</taxon>
        <taxon>Alveolata</taxon>
        <taxon>Dinophyceae</taxon>
        <taxon>Suessiales</taxon>
        <taxon>Symbiodiniaceae</taxon>
        <taxon>Durusdinium</taxon>
    </lineage>
</organism>
<dbReference type="Proteomes" id="UP001642484">
    <property type="component" value="Unassembled WGS sequence"/>
</dbReference>
<feature type="domain" description="BTB" evidence="3">
    <location>
        <begin position="390"/>
        <end position="445"/>
    </location>
</feature>
<dbReference type="PROSITE" id="PS50097">
    <property type="entry name" value="BTB"/>
    <property type="match status" value="1"/>
</dbReference>
<evidence type="ECO:0000256" key="1">
    <source>
        <dbReference type="ARBA" id="ARBA00022441"/>
    </source>
</evidence>
<dbReference type="SMART" id="SM00612">
    <property type="entry name" value="Kelch"/>
    <property type="match status" value="3"/>
</dbReference>
<evidence type="ECO:0000313" key="4">
    <source>
        <dbReference type="EMBL" id="CAK8997762.1"/>
    </source>
</evidence>
<dbReference type="InterPro" id="IPR000210">
    <property type="entry name" value="BTB/POZ_dom"/>
</dbReference>
<dbReference type="InterPro" id="IPR006652">
    <property type="entry name" value="Kelch_1"/>
</dbReference>
<protein>
    <recommendedName>
        <fullName evidence="3">BTB domain-containing protein</fullName>
    </recommendedName>
</protein>
<dbReference type="Pfam" id="PF24681">
    <property type="entry name" value="Kelch_KLHDC2_KLHL20_DRC7"/>
    <property type="match status" value="1"/>
</dbReference>
<accession>A0ABP0I853</accession>
<dbReference type="InterPro" id="IPR011043">
    <property type="entry name" value="Gal_Oxase/kelch_b-propeller"/>
</dbReference>
<proteinExistence type="predicted"/>
<dbReference type="PANTHER" id="PTHR46376">
    <property type="entry name" value="LEUCINE-ZIPPER-LIKE TRANSCRIPTIONAL REGULATOR 1"/>
    <property type="match status" value="1"/>
</dbReference>
<dbReference type="PANTHER" id="PTHR46376:SF1">
    <property type="entry name" value="LEUCINE-ZIPPER-LIKE TRANSCRIPTIONAL REGULATOR 1"/>
    <property type="match status" value="1"/>
</dbReference>
<dbReference type="InterPro" id="IPR015915">
    <property type="entry name" value="Kelch-typ_b-propeller"/>
</dbReference>
<sequence length="496" mass="55460">MSIIPNLWFLTNSVTTSLPAGQPPKQRSLHASIVVGDCLYIFGGYDGSSRVNDFYKFSFKVSPPLVIDMWSCWGRPETDGDGTDGEGTIRREMVKAEPGPVLKRMDFKMSWGAGETELVMVMAWTGADEWSYTDKIYIFAGYDGNNRVNDFWQYDTEHESWQMVDAALGNPPTPRHSHSGVEYDGSMYIFAGYDGNYRSDFHRYNFPQRKWSIVPVKGSVPKARYRTSAVAYKNRMLVVGGHDGAKHLNDFYQFNFDSLEWSLVETTGQVPPPSPRDSHSAVICGDSMYLFGGSTGSARNDLYAFSFETEQWLEVRPTPGASQKANVPCPRFCHTCDVYNNSLYVFGGYDGQQRLNDFWQFKLATEVNIDIPSSSLVSDLRDFLNDAKLSDVTFIVEGKAVYAHKLLCMRCSYFRAMFDGQMREAQQKTITINNVSHRVFLALLEPGGPEAKLTPRVGDVSGSGRVGVTGEGGVRPEIESFCPLTGCPLPFFAVDV</sequence>
<dbReference type="Pfam" id="PF01344">
    <property type="entry name" value="Kelch_1"/>
    <property type="match status" value="3"/>
</dbReference>
<evidence type="ECO:0000313" key="5">
    <source>
        <dbReference type="Proteomes" id="UP001642484"/>
    </source>
</evidence>
<reference evidence="4 5" key="1">
    <citation type="submission" date="2024-02" db="EMBL/GenBank/DDBJ databases">
        <authorList>
            <person name="Chen Y."/>
            <person name="Shah S."/>
            <person name="Dougan E. K."/>
            <person name="Thang M."/>
            <person name="Chan C."/>
        </authorList>
    </citation>
    <scope>NUCLEOTIDE SEQUENCE [LARGE SCALE GENOMIC DNA]</scope>
</reference>